<dbReference type="STRING" id="1434232.MAIT1_01617"/>
<dbReference type="AlphaFoldDB" id="A0A1Y2K0P6"/>
<evidence type="ECO:0000259" key="1">
    <source>
        <dbReference type="Pfam" id="PF15607"/>
    </source>
</evidence>
<feature type="domain" description="Bacterial toxin 44" evidence="1">
    <location>
        <begin position="55"/>
        <end position="156"/>
    </location>
</feature>
<dbReference type="InterPro" id="IPR028946">
    <property type="entry name" value="Ntox44"/>
</dbReference>
<dbReference type="Pfam" id="PF15607">
    <property type="entry name" value="Ntox44"/>
    <property type="match status" value="1"/>
</dbReference>
<organism evidence="2 3">
    <name type="scientific">Magnetofaba australis IT-1</name>
    <dbReference type="NCBI Taxonomy" id="1434232"/>
    <lineage>
        <taxon>Bacteria</taxon>
        <taxon>Pseudomonadati</taxon>
        <taxon>Pseudomonadota</taxon>
        <taxon>Magnetococcia</taxon>
        <taxon>Magnetococcales</taxon>
        <taxon>Magnetococcaceae</taxon>
        <taxon>Magnetofaba</taxon>
    </lineage>
</organism>
<reference evidence="2 3" key="1">
    <citation type="journal article" date="2016" name="BMC Genomics">
        <title>Combined genomic and structural analyses of a cultured magnetotactic bacterium reveals its niche adaptation to a dynamic environment.</title>
        <authorList>
            <person name="Araujo A.C."/>
            <person name="Morillo V."/>
            <person name="Cypriano J."/>
            <person name="Teixeira L.C."/>
            <person name="Leao P."/>
            <person name="Lyra S."/>
            <person name="Almeida L.G."/>
            <person name="Bazylinski D.A."/>
            <person name="Vasconcellos A.T."/>
            <person name="Abreu F."/>
            <person name="Lins U."/>
        </authorList>
    </citation>
    <scope>NUCLEOTIDE SEQUENCE [LARGE SCALE GENOMIC DNA]</scope>
    <source>
        <strain evidence="2 3">IT-1</strain>
    </source>
</reference>
<dbReference type="EMBL" id="LVJN01000020">
    <property type="protein sequence ID" value="OSM01610.1"/>
    <property type="molecule type" value="Genomic_DNA"/>
</dbReference>
<dbReference type="Proteomes" id="UP000194003">
    <property type="component" value="Unassembled WGS sequence"/>
</dbReference>
<protein>
    <submittedName>
        <fullName evidence="2">Putative Rhs-Related protein</fullName>
    </submittedName>
</protein>
<evidence type="ECO:0000313" key="2">
    <source>
        <dbReference type="EMBL" id="OSM01610.1"/>
    </source>
</evidence>
<name>A0A1Y2K0P6_9PROT</name>
<sequence length="160" mass="18520">MYKWDDPKYGKVSLDENVQAAREATQGQYWLAGSKWFYDHVKNAKDARGILEKHKQDVKDNNPNKAKNKAVDWALETMDYKQYNTKKYENFGNFNYGPTAAALGIPEEIALRGAGFAQTLGGNHEWKNDIYTGNAPYGDDPKDQWWIQQGINYYKKHYAR</sequence>
<comment type="caution">
    <text evidence="2">The sequence shown here is derived from an EMBL/GenBank/DDBJ whole genome shotgun (WGS) entry which is preliminary data.</text>
</comment>
<evidence type="ECO:0000313" key="3">
    <source>
        <dbReference type="Proteomes" id="UP000194003"/>
    </source>
</evidence>
<gene>
    <name evidence="2" type="ORF">MAIT1_01617</name>
</gene>
<keyword evidence="3" id="KW-1185">Reference proteome</keyword>
<accession>A0A1Y2K0P6</accession>
<proteinExistence type="predicted"/>